<accession>A0A4P7N181</accession>
<evidence type="ECO:0000313" key="2">
    <source>
        <dbReference type="EMBL" id="QBZ56039.1"/>
    </source>
</evidence>
<evidence type="ECO:0000256" key="1">
    <source>
        <dbReference type="SAM" id="MobiDB-lite"/>
    </source>
</evidence>
<organism evidence="2 3">
    <name type="scientific">Pyricularia oryzae</name>
    <name type="common">Rice blast fungus</name>
    <name type="synonym">Magnaporthe oryzae</name>
    <dbReference type="NCBI Taxonomy" id="318829"/>
    <lineage>
        <taxon>Eukaryota</taxon>
        <taxon>Fungi</taxon>
        <taxon>Dikarya</taxon>
        <taxon>Ascomycota</taxon>
        <taxon>Pezizomycotina</taxon>
        <taxon>Sordariomycetes</taxon>
        <taxon>Sordariomycetidae</taxon>
        <taxon>Magnaporthales</taxon>
        <taxon>Pyriculariaceae</taxon>
        <taxon>Pyricularia</taxon>
    </lineage>
</organism>
<protein>
    <submittedName>
        <fullName evidence="2">Uncharacterized protein</fullName>
    </submittedName>
</protein>
<sequence>MPYSPFPGRVHDNLKSRLDPQMLKSREALGSEATKHNPKDIYR</sequence>
<feature type="region of interest" description="Disordered" evidence="1">
    <location>
        <begin position="1"/>
        <end position="43"/>
    </location>
</feature>
<proteinExistence type="predicted"/>
<dbReference type="EMBL" id="CP034205">
    <property type="protein sequence ID" value="QBZ56039.1"/>
    <property type="molecule type" value="Genomic_DNA"/>
</dbReference>
<reference evidence="2 3" key="1">
    <citation type="journal article" date="2019" name="Mol. Biol. Evol.">
        <title>Blast fungal genomes show frequent chromosomal changes, gene gains and losses, and effector gene turnover.</title>
        <authorList>
            <person name="Gomez Luciano L.B."/>
            <person name="Jason Tsai I."/>
            <person name="Chuma I."/>
            <person name="Tosa Y."/>
            <person name="Chen Y.H."/>
            <person name="Li J.Y."/>
            <person name="Li M.Y."/>
            <person name="Jade Lu M.Y."/>
            <person name="Nakayashiki H."/>
            <person name="Li W.H."/>
        </authorList>
    </citation>
    <scope>NUCLEOTIDE SEQUENCE [LARGE SCALE GENOMIC DNA]</scope>
    <source>
        <strain evidence="2">MZ5-1-6</strain>
    </source>
</reference>
<gene>
    <name evidence="2" type="ORF">PoMZ_00945</name>
</gene>
<evidence type="ECO:0000313" key="3">
    <source>
        <dbReference type="Proteomes" id="UP000294847"/>
    </source>
</evidence>
<dbReference type="AlphaFoldDB" id="A0A4P7N181"/>
<feature type="compositionally biased region" description="Basic and acidic residues" evidence="1">
    <location>
        <begin position="9"/>
        <end position="43"/>
    </location>
</feature>
<name>A0A4P7N181_PYROR</name>
<dbReference type="Proteomes" id="UP000294847">
    <property type="component" value="Chromosome 2"/>
</dbReference>